<dbReference type="OrthoDB" id="9148343at2"/>
<dbReference type="InterPro" id="IPR017146">
    <property type="entry name" value="Lanti_2_LanM"/>
</dbReference>
<accession>A0A371AWI7</accession>
<proteinExistence type="predicted"/>
<dbReference type="SUPFAM" id="SSF158745">
    <property type="entry name" value="LanC-like"/>
    <property type="match status" value="1"/>
</dbReference>
<dbReference type="InterPro" id="IPR012341">
    <property type="entry name" value="6hp_glycosidase-like_sf"/>
</dbReference>
<dbReference type="GO" id="GO:0005975">
    <property type="term" value="P:carbohydrate metabolic process"/>
    <property type="evidence" value="ECO:0007669"/>
    <property type="project" value="InterPro"/>
</dbReference>
<dbReference type="InterPro" id="IPR025410">
    <property type="entry name" value="Lant_dehyd"/>
</dbReference>
<dbReference type="SMART" id="SM01260">
    <property type="entry name" value="LANC_like"/>
    <property type="match status" value="1"/>
</dbReference>
<dbReference type="Proteomes" id="UP000255036">
    <property type="component" value="Unassembled WGS sequence"/>
</dbReference>
<keyword evidence="3" id="KW-1185">Reference proteome</keyword>
<dbReference type="Pfam" id="PF05147">
    <property type="entry name" value="LANC_like"/>
    <property type="match status" value="1"/>
</dbReference>
<dbReference type="Gene3D" id="1.50.10.10">
    <property type="match status" value="2"/>
</dbReference>
<organism evidence="2 3">
    <name type="scientific">Anaerosacchariphilus polymeriproducens</name>
    <dbReference type="NCBI Taxonomy" id="1812858"/>
    <lineage>
        <taxon>Bacteria</taxon>
        <taxon>Bacillati</taxon>
        <taxon>Bacillota</taxon>
        <taxon>Clostridia</taxon>
        <taxon>Lachnospirales</taxon>
        <taxon>Lachnospiraceae</taxon>
        <taxon>Anaerosacchariphilus</taxon>
    </lineage>
</organism>
<dbReference type="PIRSF" id="PIRSF037228">
    <property type="entry name" value="Lant_mod_RumM"/>
    <property type="match status" value="1"/>
</dbReference>
<evidence type="ECO:0000259" key="1">
    <source>
        <dbReference type="Pfam" id="PF13575"/>
    </source>
</evidence>
<dbReference type="EMBL" id="QRCT01000019">
    <property type="protein sequence ID" value="RDU23830.1"/>
    <property type="molecule type" value="Genomic_DNA"/>
</dbReference>
<dbReference type="NCBIfam" id="TIGR03897">
    <property type="entry name" value="lanti_2_LanM"/>
    <property type="match status" value="1"/>
</dbReference>
<reference evidence="2 3" key="1">
    <citation type="submission" date="2018-07" db="EMBL/GenBank/DDBJ databases">
        <title>Anaerosacharophilus polymeroproducens gen. nov. sp. nov., an anaerobic bacterium isolated from salt field.</title>
        <authorList>
            <person name="Kim W."/>
            <person name="Yang S.-H."/>
            <person name="Oh J."/>
            <person name="Lee J.-H."/>
            <person name="Kwon K.K."/>
        </authorList>
    </citation>
    <scope>NUCLEOTIDE SEQUENCE [LARGE SCALE GENOMIC DNA]</scope>
    <source>
        <strain evidence="2 3">MCWD5</strain>
    </source>
</reference>
<dbReference type="Pfam" id="PF13575">
    <property type="entry name" value="DUF4135"/>
    <property type="match status" value="1"/>
</dbReference>
<dbReference type="PRINTS" id="PR01950">
    <property type="entry name" value="LANCSUPER"/>
</dbReference>
<evidence type="ECO:0000313" key="2">
    <source>
        <dbReference type="EMBL" id="RDU23830.1"/>
    </source>
</evidence>
<comment type="caution">
    <text evidence="2">The sequence shown here is derived from an EMBL/GenBank/DDBJ whole genome shotgun (WGS) entry which is preliminary data.</text>
</comment>
<evidence type="ECO:0000313" key="3">
    <source>
        <dbReference type="Proteomes" id="UP000255036"/>
    </source>
</evidence>
<sequence>MEKKIMKDEYKFQFVNSLTARERFDILKTHKMDIKVIDKKYIESWQSRKNLADKDSFLMKLKIEKFTENDFNFAIKDLNEEEKKLIFDHLEKMEWYERFKAILEFFYDFKDENKENLQYDISYPVSPFIYWASSNIEECTRKLKNIELSDSAFGEIMQALFFTLINIVQKSITMELHITKKKKTLKGDTPEERFQTFIKENFDSIDSLLRFYAKYAALARILTVKTSYFVENLTKAITRLDQNADLIKEILHIDIFNKSIQSMKCNEGDSHQKGNAVIQFIFENNTIIIYKPRNLEITKKYHEFIKWFNEKSGLLPLPVNQGVYRQDYTFETFIDYKSCNSQEEVKDYYIRFGQIIAIMHILCGNDFHLENIIANGSYPNIIDLETLFQQIIPLEFMDRADVSARKDIVDSVINTGLLPFIAFSNNLEGKGIDISGLNGGDQKLPFKVLLPSNLYTDEMKYEYQDYVRIGSNNLPMLKNEKVKFTKYSKYIIEGFQKTSNFIIENKNLFLGKEGIFQMFQGTLVRQIMKSTQRYVVMLDFSYHPNCTQSFLEREKLFENLWGYPYKNKEIIKHEIDDMYFDDVPIFFTYPDSRDLITSKGVIIKDYFEESSLSRAMTRIKNLDKAEVDKQVSYMIISFGEYGNVSKQILETKNKKFAKNILQETSHNEINLLDESCKIADEILKQAIYSNDKQTITWSDVIQNKSGVWEPADVDESLYSGLAGISLYFHQLYKLTSRLIYKETSEKALSLAIVKSRYVTELNSYKGRGSLLLPLLILYKDTKKELYQTDIEEIIAYIDENLEQIEHADWSTGIAGLIQNILNAYDLFEKESYLNLAEKIGSNLITKLSLISDTALFSEMDYEVGEICFSLFKLSFYTKNKSFKKKAIELLNYQRNSFEKEKKFKADLGMTRFMMLDFYKDDKMLSEIELISTSLCEEMKENDTLNNGNFKDIEFLLYYYELTNKRETLEIIHKKLENIFSYREFTKEFRIPTIPSFIPVGLLTGLSGIGYELLRLYAPEKVQSVLILSINNEEVSQYN</sequence>
<dbReference type="GO" id="GO:0031179">
    <property type="term" value="P:peptide modification"/>
    <property type="evidence" value="ECO:0007669"/>
    <property type="project" value="InterPro"/>
</dbReference>
<dbReference type="AlphaFoldDB" id="A0A371AWI7"/>
<protein>
    <submittedName>
        <fullName evidence="2">Type 2 lantipeptide synthetase LanM</fullName>
    </submittedName>
</protein>
<gene>
    <name evidence="2" type="primary">lanM</name>
    <name evidence="2" type="ORF">DWV06_08205</name>
</gene>
<feature type="domain" description="Lantibiotic biosynthesis protein dehydration" evidence="1">
    <location>
        <begin position="215"/>
        <end position="588"/>
    </location>
</feature>
<dbReference type="RefSeq" id="WP_115481699.1">
    <property type="nucleotide sequence ID" value="NZ_QRCT01000019.1"/>
</dbReference>
<dbReference type="InterPro" id="IPR007822">
    <property type="entry name" value="LANC-like"/>
</dbReference>
<name>A0A371AWI7_9FIRM</name>
<dbReference type="CDD" id="cd04792">
    <property type="entry name" value="LanM-like"/>
    <property type="match status" value="1"/>
</dbReference>